<gene>
    <name evidence="1" type="ORF">METZ01_LOCUS486190</name>
</gene>
<accession>A0A383CLS0</accession>
<organism evidence="1">
    <name type="scientific">marine metagenome</name>
    <dbReference type="NCBI Taxonomy" id="408172"/>
    <lineage>
        <taxon>unclassified sequences</taxon>
        <taxon>metagenomes</taxon>
        <taxon>ecological metagenomes</taxon>
    </lineage>
</organism>
<dbReference type="EMBL" id="UINC01210046">
    <property type="protein sequence ID" value="SVE33336.1"/>
    <property type="molecule type" value="Genomic_DNA"/>
</dbReference>
<evidence type="ECO:0000313" key="1">
    <source>
        <dbReference type="EMBL" id="SVE33336.1"/>
    </source>
</evidence>
<name>A0A383CLS0_9ZZZZ</name>
<reference evidence="1" key="1">
    <citation type="submission" date="2018-05" db="EMBL/GenBank/DDBJ databases">
        <authorList>
            <person name="Lanie J.A."/>
            <person name="Ng W.-L."/>
            <person name="Kazmierczak K.M."/>
            <person name="Andrzejewski T.M."/>
            <person name="Davidsen T.M."/>
            <person name="Wayne K.J."/>
            <person name="Tettelin H."/>
            <person name="Glass J.I."/>
            <person name="Rusch D."/>
            <person name="Podicherti R."/>
            <person name="Tsui H.-C.T."/>
            <person name="Winkler M.E."/>
        </authorList>
    </citation>
    <scope>NUCLEOTIDE SEQUENCE</scope>
</reference>
<proteinExistence type="predicted"/>
<protein>
    <submittedName>
        <fullName evidence="1">Uncharacterized protein</fullName>
    </submittedName>
</protein>
<dbReference type="AlphaFoldDB" id="A0A383CLS0"/>
<sequence>MSYRKIPQYLFGEGYANEEGKPFGPMFIMSMMTQ</sequence>